<dbReference type="PROSITE" id="PS00671">
    <property type="entry name" value="D_2_HYDROXYACID_DH_3"/>
    <property type="match status" value="1"/>
</dbReference>
<reference evidence="8" key="1">
    <citation type="submission" date="2016-08" db="EMBL/GenBank/DDBJ databases">
        <authorList>
            <person name="Varghese N."/>
            <person name="Submissions Spin"/>
        </authorList>
    </citation>
    <scope>NUCLEOTIDE SEQUENCE [LARGE SCALE GENOMIC DNA]</scope>
    <source>
        <strain evidence="8">R-53248</strain>
    </source>
</reference>
<dbReference type="SUPFAM" id="SSF51735">
    <property type="entry name" value="NAD(P)-binding Rossmann-fold domains"/>
    <property type="match status" value="1"/>
</dbReference>
<evidence type="ECO:0000259" key="5">
    <source>
        <dbReference type="Pfam" id="PF00389"/>
    </source>
</evidence>
<dbReference type="InterPro" id="IPR006139">
    <property type="entry name" value="D-isomer_2_OHA_DH_cat_dom"/>
</dbReference>
<comment type="similarity">
    <text evidence="1 4">Belongs to the D-isomer specific 2-hydroxyacid dehydrogenase family.</text>
</comment>
<sequence length="325" mass="36122">MKKNVVLFSKIPADQQTRLEQAFNLTVFDDNTDYNSTSYTNALANAEGMIGNISTRIDDNFLAKMPKLKAAATISVGFDNYDLNALKKHGIRLMNTPKVLTESTADLIFTLMMATARRTVELSNLIHNGKWKKGITPEYYGTDIYGKTIGILGMGRIGQAIAKRAHCGFDMNIIYYNRSARHDIEQTYNAKRLELDNVLRQADFIVIILPLTEETTKLITKEKLALMKPSAILINGARGKIIDQQALFEALKNKTIKAAGLDVFEIEPLPTNSPLLELDNVLLSPHVGSATVETRYAMAKCAVDNIITALKDEKPTENWVNPEVG</sequence>
<feature type="domain" description="D-isomer specific 2-hydroxyacid dehydrogenase NAD-binding" evidence="6">
    <location>
        <begin position="109"/>
        <end position="288"/>
    </location>
</feature>
<name>A0A1C3ZAR1_9GAMM</name>
<protein>
    <submittedName>
        <fullName evidence="7">Gluconate 2-dehydrogenase</fullName>
    </submittedName>
</protein>
<dbReference type="InterPro" id="IPR029752">
    <property type="entry name" value="D-isomer_DH_CS1"/>
</dbReference>
<dbReference type="CDD" id="cd05301">
    <property type="entry name" value="GDH"/>
    <property type="match status" value="1"/>
</dbReference>
<dbReference type="PANTHER" id="PTHR10996:SF257">
    <property type="entry name" value="GLYOXYLATE REDUCTASE 1"/>
    <property type="match status" value="1"/>
</dbReference>
<dbReference type="RefSeq" id="WP_091346448.1">
    <property type="nucleotide sequence ID" value="NZ_FMAQ01000001.1"/>
</dbReference>
<dbReference type="AlphaFoldDB" id="A0A1C3ZAR1"/>
<evidence type="ECO:0000259" key="6">
    <source>
        <dbReference type="Pfam" id="PF02826"/>
    </source>
</evidence>
<dbReference type="InterPro" id="IPR050223">
    <property type="entry name" value="D-isomer_2-hydroxyacid_DH"/>
</dbReference>
<dbReference type="SUPFAM" id="SSF52283">
    <property type="entry name" value="Formate/glycerate dehydrogenase catalytic domain-like"/>
    <property type="match status" value="1"/>
</dbReference>
<gene>
    <name evidence="7" type="ORF">GA0061081_101314</name>
</gene>
<evidence type="ECO:0000313" key="7">
    <source>
        <dbReference type="EMBL" id="SCB79352.1"/>
    </source>
</evidence>
<evidence type="ECO:0000313" key="8">
    <source>
        <dbReference type="Proteomes" id="UP000199670"/>
    </source>
</evidence>
<dbReference type="EMBL" id="FMAQ01000001">
    <property type="protein sequence ID" value="SCB79352.1"/>
    <property type="molecule type" value="Genomic_DNA"/>
</dbReference>
<organism evidence="7 8">
    <name type="scientific">Gilliamella bombicola</name>
    <dbReference type="NCBI Taxonomy" id="1798182"/>
    <lineage>
        <taxon>Bacteria</taxon>
        <taxon>Pseudomonadati</taxon>
        <taxon>Pseudomonadota</taxon>
        <taxon>Gammaproteobacteria</taxon>
        <taxon>Orbales</taxon>
        <taxon>Orbaceae</taxon>
        <taxon>Gilliamella</taxon>
    </lineage>
</organism>
<evidence type="ECO:0000256" key="4">
    <source>
        <dbReference type="RuleBase" id="RU003719"/>
    </source>
</evidence>
<evidence type="ECO:0000256" key="2">
    <source>
        <dbReference type="ARBA" id="ARBA00023002"/>
    </source>
</evidence>
<evidence type="ECO:0000256" key="3">
    <source>
        <dbReference type="ARBA" id="ARBA00023027"/>
    </source>
</evidence>
<dbReference type="FunFam" id="3.40.50.720:FF:000462">
    <property type="entry name" value="Glyoxylate reductase (NADP+)"/>
    <property type="match status" value="1"/>
</dbReference>
<dbReference type="Gene3D" id="3.40.50.720">
    <property type="entry name" value="NAD(P)-binding Rossmann-like Domain"/>
    <property type="match status" value="2"/>
</dbReference>
<dbReference type="Pfam" id="PF02826">
    <property type="entry name" value="2-Hacid_dh_C"/>
    <property type="match status" value="1"/>
</dbReference>
<keyword evidence="2 4" id="KW-0560">Oxidoreductase</keyword>
<dbReference type="PROSITE" id="PS00065">
    <property type="entry name" value="D_2_HYDROXYACID_DH_1"/>
    <property type="match status" value="1"/>
</dbReference>
<dbReference type="GO" id="GO:0051287">
    <property type="term" value="F:NAD binding"/>
    <property type="evidence" value="ECO:0007669"/>
    <property type="project" value="InterPro"/>
</dbReference>
<dbReference type="InterPro" id="IPR036291">
    <property type="entry name" value="NAD(P)-bd_dom_sf"/>
</dbReference>
<dbReference type="Pfam" id="PF00389">
    <property type="entry name" value="2-Hacid_dh"/>
    <property type="match status" value="1"/>
</dbReference>
<evidence type="ECO:0000256" key="1">
    <source>
        <dbReference type="ARBA" id="ARBA00005854"/>
    </source>
</evidence>
<accession>A0A1C3ZAR1</accession>
<dbReference type="GO" id="GO:0030267">
    <property type="term" value="F:glyoxylate reductase (NADPH) activity"/>
    <property type="evidence" value="ECO:0007669"/>
    <property type="project" value="TreeGrafter"/>
</dbReference>
<keyword evidence="8" id="KW-1185">Reference proteome</keyword>
<proteinExistence type="inferred from homology"/>
<dbReference type="GO" id="GO:0005829">
    <property type="term" value="C:cytosol"/>
    <property type="evidence" value="ECO:0007669"/>
    <property type="project" value="TreeGrafter"/>
</dbReference>
<keyword evidence="3" id="KW-0520">NAD</keyword>
<dbReference type="GO" id="GO:0016618">
    <property type="term" value="F:hydroxypyruvate reductase [NAD(P)H] activity"/>
    <property type="evidence" value="ECO:0007669"/>
    <property type="project" value="TreeGrafter"/>
</dbReference>
<feature type="domain" description="D-isomer specific 2-hydroxyacid dehydrogenase catalytic" evidence="5">
    <location>
        <begin position="5"/>
        <end position="316"/>
    </location>
</feature>
<dbReference type="Proteomes" id="UP000199670">
    <property type="component" value="Unassembled WGS sequence"/>
</dbReference>
<dbReference type="PANTHER" id="PTHR10996">
    <property type="entry name" value="2-HYDROXYACID DEHYDROGENASE-RELATED"/>
    <property type="match status" value="1"/>
</dbReference>
<dbReference type="InterPro" id="IPR029753">
    <property type="entry name" value="D-isomer_DH_CS"/>
</dbReference>
<dbReference type="InterPro" id="IPR006140">
    <property type="entry name" value="D-isomer_DH_NAD-bd"/>
</dbReference>
<dbReference type="OrthoDB" id="9805416at2"/>
<dbReference type="STRING" id="1798182.GA0061081_101314"/>